<protein>
    <submittedName>
        <fullName evidence="2">3496_t:CDS:1</fullName>
    </submittedName>
</protein>
<evidence type="ECO:0000256" key="1">
    <source>
        <dbReference type="SAM" id="MobiDB-lite"/>
    </source>
</evidence>
<sequence>NSQNIDQSVPNNPDYQPTPEPFTSPENPNDPNRGGCLPLAALGGMIIELGKKIFRFCPKAK</sequence>
<dbReference type="OrthoDB" id="2251104at2759"/>
<accession>A0A9W4SBX5</accession>
<name>A0A9W4SBX5_9GLOM</name>
<keyword evidence="3" id="KW-1185">Reference proteome</keyword>
<feature type="non-terminal residue" evidence="2">
    <location>
        <position position="1"/>
    </location>
</feature>
<comment type="caution">
    <text evidence="2">The sequence shown here is derived from an EMBL/GenBank/DDBJ whole genome shotgun (WGS) entry which is preliminary data.</text>
</comment>
<feature type="region of interest" description="Disordered" evidence="1">
    <location>
        <begin position="1"/>
        <end position="35"/>
    </location>
</feature>
<gene>
    <name evidence="2" type="ORF">FWILDA_LOCUS1066</name>
</gene>
<organism evidence="2 3">
    <name type="scientific">Funneliformis geosporum</name>
    <dbReference type="NCBI Taxonomy" id="1117311"/>
    <lineage>
        <taxon>Eukaryota</taxon>
        <taxon>Fungi</taxon>
        <taxon>Fungi incertae sedis</taxon>
        <taxon>Mucoromycota</taxon>
        <taxon>Glomeromycotina</taxon>
        <taxon>Glomeromycetes</taxon>
        <taxon>Glomerales</taxon>
        <taxon>Glomeraceae</taxon>
        <taxon>Funneliformis</taxon>
    </lineage>
</organism>
<dbReference type="Proteomes" id="UP001153678">
    <property type="component" value="Unassembled WGS sequence"/>
</dbReference>
<evidence type="ECO:0000313" key="2">
    <source>
        <dbReference type="EMBL" id="CAI2163434.1"/>
    </source>
</evidence>
<proteinExistence type="predicted"/>
<dbReference type="EMBL" id="CAMKVN010000090">
    <property type="protein sequence ID" value="CAI2163434.1"/>
    <property type="molecule type" value="Genomic_DNA"/>
</dbReference>
<feature type="compositionally biased region" description="Polar residues" evidence="1">
    <location>
        <begin position="1"/>
        <end position="15"/>
    </location>
</feature>
<dbReference type="AlphaFoldDB" id="A0A9W4SBX5"/>
<evidence type="ECO:0000313" key="3">
    <source>
        <dbReference type="Proteomes" id="UP001153678"/>
    </source>
</evidence>
<reference evidence="2" key="1">
    <citation type="submission" date="2022-08" db="EMBL/GenBank/DDBJ databases">
        <authorList>
            <person name="Kallberg Y."/>
            <person name="Tangrot J."/>
            <person name="Rosling A."/>
        </authorList>
    </citation>
    <scope>NUCLEOTIDE SEQUENCE</scope>
    <source>
        <strain evidence="2">Wild A</strain>
    </source>
</reference>